<feature type="region of interest" description="Disordered" evidence="6">
    <location>
        <begin position="136"/>
        <end position="170"/>
    </location>
</feature>
<dbReference type="PROSITE" id="PS50202">
    <property type="entry name" value="MSP"/>
    <property type="match status" value="1"/>
</dbReference>
<dbReference type="Proteomes" id="UP000774326">
    <property type="component" value="Unassembled WGS sequence"/>
</dbReference>
<evidence type="ECO:0000259" key="8">
    <source>
        <dbReference type="PROSITE" id="PS50202"/>
    </source>
</evidence>
<dbReference type="PIRSF" id="PIRSF019693">
    <property type="entry name" value="VAMP-associated"/>
    <property type="match status" value="1"/>
</dbReference>
<comment type="caution">
    <text evidence="9">The sequence shown here is derived from an EMBL/GenBank/DDBJ whole genome shotgun (WGS) entry which is preliminary data.</text>
</comment>
<dbReference type="SUPFAM" id="SSF49354">
    <property type="entry name" value="PapD-like"/>
    <property type="match status" value="1"/>
</dbReference>
<accession>A0A9P8PHG3</accession>
<evidence type="ECO:0000256" key="3">
    <source>
        <dbReference type="ARBA" id="ARBA00022692"/>
    </source>
</evidence>
<dbReference type="GO" id="GO:0061817">
    <property type="term" value="P:endoplasmic reticulum-plasma membrane tethering"/>
    <property type="evidence" value="ECO:0007669"/>
    <property type="project" value="TreeGrafter"/>
</dbReference>
<reference evidence="9" key="2">
    <citation type="submission" date="2021-01" db="EMBL/GenBank/DDBJ databases">
        <authorList>
            <person name="Schikora-Tamarit M.A."/>
        </authorList>
    </citation>
    <scope>NUCLEOTIDE SEQUENCE</scope>
    <source>
        <strain evidence="9">CBS2887</strain>
    </source>
</reference>
<reference evidence="9" key="1">
    <citation type="journal article" date="2021" name="Open Biol.">
        <title>Shared evolutionary footprints suggest mitochondrial oxidative damage underlies multiple complex I losses in fungi.</title>
        <authorList>
            <person name="Schikora-Tamarit M.A."/>
            <person name="Marcet-Houben M."/>
            <person name="Nosek J."/>
            <person name="Gabaldon T."/>
        </authorList>
    </citation>
    <scope>NUCLEOTIDE SEQUENCE</scope>
    <source>
        <strain evidence="9">CBS2887</strain>
    </source>
</reference>
<keyword evidence="3 7" id="KW-0812">Transmembrane</keyword>
<evidence type="ECO:0000313" key="10">
    <source>
        <dbReference type="Proteomes" id="UP000774326"/>
    </source>
</evidence>
<evidence type="ECO:0000256" key="5">
    <source>
        <dbReference type="ARBA" id="ARBA00023136"/>
    </source>
</evidence>
<dbReference type="GO" id="GO:0033149">
    <property type="term" value="F:FFAT motif binding"/>
    <property type="evidence" value="ECO:0007669"/>
    <property type="project" value="TreeGrafter"/>
</dbReference>
<dbReference type="Pfam" id="PF00635">
    <property type="entry name" value="Motile_Sperm"/>
    <property type="match status" value="1"/>
</dbReference>
<feature type="compositionally biased region" description="Basic and acidic residues" evidence="6">
    <location>
        <begin position="160"/>
        <end position="170"/>
    </location>
</feature>
<keyword evidence="5 7" id="KW-0472">Membrane</keyword>
<name>A0A9P8PHG3_WICPI</name>
<dbReference type="InterPro" id="IPR013783">
    <property type="entry name" value="Ig-like_fold"/>
</dbReference>
<dbReference type="GO" id="GO:0090158">
    <property type="term" value="P:endoplasmic reticulum membrane organization"/>
    <property type="evidence" value="ECO:0007669"/>
    <property type="project" value="TreeGrafter"/>
</dbReference>
<dbReference type="InterPro" id="IPR008962">
    <property type="entry name" value="PapD-like_sf"/>
</dbReference>
<dbReference type="Gene3D" id="2.60.40.10">
    <property type="entry name" value="Immunoglobulins"/>
    <property type="match status" value="1"/>
</dbReference>
<dbReference type="PANTHER" id="PTHR10809:SF6">
    <property type="entry name" value="AT11025P-RELATED"/>
    <property type="match status" value="1"/>
</dbReference>
<organism evidence="9 10">
    <name type="scientific">Wickerhamomyces pijperi</name>
    <name type="common">Yeast</name>
    <name type="synonym">Pichia pijperi</name>
    <dbReference type="NCBI Taxonomy" id="599730"/>
    <lineage>
        <taxon>Eukaryota</taxon>
        <taxon>Fungi</taxon>
        <taxon>Dikarya</taxon>
        <taxon>Ascomycota</taxon>
        <taxon>Saccharomycotina</taxon>
        <taxon>Saccharomycetes</taxon>
        <taxon>Phaffomycetales</taxon>
        <taxon>Wickerhamomycetaceae</taxon>
        <taxon>Wickerhamomyces</taxon>
    </lineage>
</organism>
<keyword evidence="10" id="KW-1185">Reference proteome</keyword>
<proteinExistence type="inferred from homology"/>
<dbReference type="InterPro" id="IPR000535">
    <property type="entry name" value="MSP_dom"/>
</dbReference>
<gene>
    <name evidence="9" type="ORF">WICPIJ_010121</name>
</gene>
<evidence type="ECO:0000313" key="9">
    <source>
        <dbReference type="EMBL" id="KAH3672152.1"/>
    </source>
</evidence>
<feature type="domain" description="MSP" evidence="8">
    <location>
        <begin position="2"/>
        <end position="125"/>
    </location>
</feature>
<protein>
    <recommendedName>
        <fullName evidence="8">MSP domain-containing protein</fullName>
    </recommendedName>
</protein>
<dbReference type="GO" id="GO:0005886">
    <property type="term" value="C:plasma membrane"/>
    <property type="evidence" value="ECO:0007669"/>
    <property type="project" value="TreeGrafter"/>
</dbReference>
<evidence type="ECO:0000256" key="7">
    <source>
        <dbReference type="SAM" id="Phobius"/>
    </source>
</evidence>
<dbReference type="AlphaFoldDB" id="A0A9P8PHG3"/>
<evidence type="ECO:0000256" key="4">
    <source>
        <dbReference type="ARBA" id="ARBA00022989"/>
    </source>
</evidence>
<feature type="transmembrane region" description="Helical" evidence="7">
    <location>
        <begin position="207"/>
        <end position="225"/>
    </location>
</feature>
<sequence>MNISLSPSLLEFKPPFHTTNTEILTITNDSEETAAFKVKTTAPKLYCVRPNAGLVQPGQSVEVSIIMLGLKEEPTADYKCNDKFLIVALPCPIDLGEKTVSESWSEIESKFKSQSISKKIKVKYLVAEPEAINEQPTSGYSAIGEDATNTLNNRSTTGDEQAKTLSEKFDEVSAEDKSKIDALNEKLDSTASAPTTKTAAPTQSSSSMTNLILIALIVLIISWLLF</sequence>
<evidence type="ECO:0000256" key="6">
    <source>
        <dbReference type="SAM" id="MobiDB-lite"/>
    </source>
</evidence>
<dbReference type="InterPro" id="IPR016763">
    <property type="entry name" value="VAP"/>
</dbReference>
<dbReference type="PANTHER" id="PTHR10809">
    <property type="entry name" value="VESICLE-ASSOCIATED MEMBRANE PROTEIN-ASSOCIATED PROTEIN"/>
    <property type="match status" value="1"/>
</dbReference>
<comment type="similarity">
    <text evidence="2">Belongs to the VAMP-associated protein (VAP) (TC 9.B.17) family.</text>
</comment>
<dbReference type="GO" id="GO:0005789">
    <property type="term" value="C:endoplasmic reticulum membrane"/>
    <property type="evidence" value="ECO:0007669"/>
    <property type="project" value="InterPro"/>
</dbReference>
<keyword evidence="4 7" id="KW-1133">Transmembrane helix</keyword>
<comment type="subcellular location">
    <subcellularLocation>
        <location evidence="1">Membrane</location>
        <topology evidence="1">Single-pass type IV membrane protein</topology>
    </subcellularLocation>
</comment>
<dbReference type="OrthoDB" id="264603at2759"/>
<evidence type="ECO:0000256" key="2">
    <source>
        <dbReference type="ARBA" id="ARBA00008932"/>
    </source>
</evidence>
<dbReference type="EMBL" id="JAEUBG010005854">
    <property type="protein sequence ID" value="KAH3672152.1"/>
    <property type="molecule type" value="Genomic_DNA"/>
</dbReference>
<evidence type="ECO:0000256" key="1">
    <source>
        <dbReference type="ARBA" id="ARBA00004211"/>
    </source>
</evidence>
<feature type="compositionally biased region" description="Polar residues" evidence="6">
    <location>
        <begin position="147"/>
        <end position="159"/>
    </location>
</feature>